<feature type="transmembrane region" description="Helical" evidence="1">
    <location>
        <begin position="20"/>
        <end position="42"/>
    </location>
</feature>
<evidence type="ECO:0000313" key="2">
    <source>
        <dbReference type="EMBL" id="KAF6324914.1"/>
    </source>
</evidence>
<dbReference type="AlphaFoldDB" id="A0A7J7VIC2"/>
<dbReference type="EMBL" id="JABWUV010000010">
    <property type="protein sequence ID" value="KAF6324914.1"/>
    <property type="molecule type" value="Genomic_DNA"/>
</dbReference>
<organism evidence="2 3">
    <name type="scientific">Myotis myotis</name>
    <name type="common">Greater mouse-eared bat</name>
    <name type="synonym">Vespertilio myotis</name>
    <dbReference type="NCBI Taxonomy" id="51298"/>
    <lineage>
        <taxon>Eukaryota</taxon>
        <taxon>Metazoa</taxon>
        <taxon>Chordata</taxon>
        <taxon>Craniata</taxon>
        <taxon>Vertebrata</taxon>
        <taxon>Euteleostomi</taxon>
        <taxon>Mammalia</taxon>
        <taxon>Eutheria</taxon>
        <taxon>Laurasiatheria</taxon>
        <taxon>Chiroptera</taxon>
        <taxon>Yangochiroptera</taxon>
        <taxon>Vespertilionidae</taxon>
        <taxon>Myotis</taxon>
    </lineage>
</organism>
<keyword evidence="1" id="KW-0812">Transmembrane</keyword>
<reference evidence="2 3" key="1">
    <citation type="journal article" date="2020" name="Nature">
        <title>Six reference-quality genomes reveal evolution of bat adaptations.</title>
        <authorList>
            <person name="Jebb D."/>
            <person name="Huang Z."/>
            <person name="Pippel M."/>
            <person name="Hughes G.M."/>
            <person name="Lavrichenko K."/>
            <person name="Devanna P."/>
            <person name="Winkler S."/>
            <person name="Jermiin L.S."/>
            <person name="Skirmuntt E.C."/>
            <person name="Katzourakis A."/>
            <person name="Burkitt-Gray L."/>
            <person name="Ray D.A."/>
            <person name="Sullivan K.A.M."/>
            <person name="Roscito J.G."/>
            <person name="Kirilenko B.M."/>
            <person name="Davalos L.M."/>
            <person name="Corthals A.P."/>
            <person name="Power M.L."/>
            <person name="Jones G."/>
            <person name="Ransome R.D."/>
            <person name="Dechmann D.K.N."/>
            <person name="Locatelli A.G."/>
            <person name="Puechmaille S.J."/>
            <person name="Fedrigo O."/>
            <person name="Jarvis E.D."/>
            <person name="Hiller M."/>
            <person name="Vernes S.C."/>
            <person name="Myers E.W."/>
            <person name="Teeling E.C."/>
        </authorList>
    </citation>
    <scope>NUCLEOTIDE SEQUENCE [LARGE SCALE GENOMIC DNA]</scope>
    <source>
        <strain evidence="2">MMyoMyo1</strain>
        <tissue evidence="2">Flight muscle</tissue>
    </source>
</reference>
<keyword evidence="3" id="KW-1185">Reference proteome</keyword>
<name>A0A7J7VIC2_MYOMY</name>
<evidence type="ECO:0000256" key="1">
    <source>
        <dbReference type="SAM" id="Phobius"/>
    </source>
</evidence>
<keyword evidence="1" id="KW-1133">Transmembrane helix</keyword>
<proteinExistence type="predicted"/>
<evidence type="ECO:0008006" key="4">
    <source>
        <dbReference type="Google" id="ProtNLM"/>
    </source>
</evidence>
<evidence type="ECO:0000313" key="3">
    <source>
        <dbReference type="Proteomes" id="UP000527355"/>
    </source>
</evidence>
<gene>
    <name evidence="2" type="ORF">mMyoMyo1_008364</name>
</gene>
<accession>A0A7J7VIC2</accession>
<comment type="caution">
    <text evidence="2">The sequence shown here is derived from an EMBL/GenBank/DDBJ whole genome shotgun (WGS) entry which is preliminary data.</text>
</comment>
<keyword evidence="1" id="KW-0472">Membrane</keyword>
<dbReference type="Proteomes" id="UP000527355">
    <property type="component" value="Unassembled WGS sequence"/>
</dbReference>
<protein>
    <recommendedName>
        <fullName evidence="4">DUF1725 domain-containing protein</fullName>
    </recommendedName>
</protein>
<sequence length="159" mass="17549">MQKICGETAGISKNSLVGTLVSQGPTVFAKFMCTPMFIAALFKMAKTWKQPKCPSIEDWIKMWPIYTTECYSATGKDEIAPFATTWMDLENITLSEIGQSEKDKNHMIALMCGIENGNSWAQRAVWWLPEGRGEGGLTYGDGRSDFGGGLTEQYTGLVT</sequence>